<dbReference type="SMART" id="SM00633">
    <property type="entry name" value="Glyco_10"/>
    <property type="match status" value="1"/>
</dbReference>
<dbReference type="PANTHER" id="PTHR31490">
    <property type="entry name" value="GLYCOSYL HYDROLASE"/>
    <property type="match status" value="1"/>
</dbReference>
<comment type="similarity">
    <text evidence="2 10">Belongs to the glycosyl hydrolase 10 (cellulase F) family.</text>
</comment>
<feature type="transmembrane region" description="Helical" evidence="12">
    <location>
        <begin position="185"/>
        <end position="204"/>
    </location>
</feature>
<keyword evidence="12" id="KW-1133">Transmembrane helix</keyword>
<dbReference type="InterPro" id="IPR008965">
    <property type="entry name" value="CBM2/CBM3_carb-bd_dom_sf"/>
</dbReference>
<evidence type="ECO:0000256" key="10">
    <source>
        <dbReference type="RuleBase" id="RU361174"/>
    </source>
</evidence>
<keyword evidence="12" id="KW-0812">Transmembrane</keyword>
<dbReference type="InterPro" id="IPR012291">
    <property type="entry name" value="CBM2_carb-bd_dom_sf"/>
</dbReference>
<comment type="catalytic activity">
    <reaction evidence="1 10">
        <text>Endohydrolysis of (1-&gt;4)-beta-D-xylosidic linkages in xylans.</text>
        <dbReference type="EC" id="3.2.1.8"/>
    </reaction>
</comment>
<dbReference type="GO" id="GO:0030247">
    <property type="term" value="F:polysaccharide binding"/>
    <property type="evidence" value="ECO:0007669"/>
    <property type="project" value="UniProtKB-UniRule"/>
</dbReference>
<dbReference type="PANTHER" id="PTHR31490:SF88">
    <property type="entry name" value="BETA-XYLANASE"/>
    <property type="match status" value="1"/>
</dbReference>
<evidence type="ECO:0000256" key="11">
    <source>
        <dbReference type="SAM" id="MobiDB-lite"/>
    </source>
</evidence>
<dbReference type="InterPro" id="IPR001000">
    <property type="entry name" value="GH10_dom"/>
</dbReference>
<dbReference type="GO" id="GO:0031176">
    <property type="term" value="F:endo-1,4-beta-xylanase activity"/>
    <property type="evidence" value="ECO:0007669"/>
    <property type="project" value="UniProtKB-EC"/>
</dbReference>
<feature type="transmembrane region" description="Helical" evidence="12">
    <location>
        <begin position="83"/>
        <end position="103"/>
    </location>
</feature>
<name>A0A6L5G9V0_9ACTN</name>
<dbReference type="GO" id="GO:0045493">
    <property type="term" value="P:xylan catabolic process"/>
    <property type="evidence" value="ECO:0007669"/>
    <property type="project" value="UniProtKB-KW"/>
</dbReference>
<evidence type="ECO:0000256" key="1">
    <source>
        <dbReference type="ARBA" id="ARBA00000681"/>
    </source>
</evidence>
<dbReference type="SMART" id="SM00637">
    <property type="entry name" value="CBD_II"/>
    <property type="match status" value="1"/>
</dbReference>
<keyword evidence="5 10" id="KW-0378">Hydrolase</keyword>
<dbReference type="PROSITE" id="PS51760">
    <property type="entry name" value="GH10_2"/>
    <property type="match status" value="1"/>
</dbReference>
<evidence type="ECO:0000259" key="13">
    <source>
        <dbReference type="PROSITE" id="PS51173"/>
    </source>
</evidence>
<keyword evidence="7 10" id="KW-0326">Glycosidase</keyword>
<feature type="domain" description="GH10" evidence="14">
    <location>
        <begin position="207"/>
        <end position="520"/>
    </location>
</feature>
<accession>A0A6L5G9V0</accession>
<keyword evidence="3 15" id="KW-0858">Xylan degradation</keyword>
<reference evidence="15 16" key="1">
    <citation type="submission" date="2019-10" db="EMBL/GenBank/DDBJ databases">
        <title>Glycomyces albidus sp. nov., a novel actinomycete isolated from rhizosphere soil of wheat (Triticum aestivum L.).</title>
        <authorList>
            <person name="Qian L."/>
        </authorList>
    </citation>
    <scope>NUCLEOTIDE SEQUENCE [LARGE SCALE GENOMIC DNA]</scope>
    <source>
        <strain evidence="15 16">NEAU-7082</strain>
    </source>
</reference>
<evidence type="ECO:0000256" key="2">
    <source>
        <dbReference type="ARBA" id="ARBA00007495"/>
    </source>
</evidence>
<dbReference type="InterPro" id="IPR017853">
    <property type="entry name" value="GH"/>
</dbReference>
<dbReference type="Gene3D" id="2.60.40.290">
    <property type="match status" value="1"/>
</dbReference>
<keyword evidence="4" id="KW-0732">Signal</keyword>
<dbReference type="EMBL" id="WIAO01000014">
    <property type="protein sequence ID" value="MQM26447.1"/>
    <property type="molecule type" value="Genomic_DNA"/>
</dbReference>
<evidence type="ECO:0000256" key="12">
    <source>
        <dbReference type="SAM" id="Phobius"/>
    </source>
</evidence>
<dbReference type="SUPFAM" id="SSF49384">
    <property type="entry name" value="Carbohydrate-binding domain"/>
    <property type="match status" value="1"/>
</dbReference>
<evidence type="ECO:0000256" key="8">
    <source>
        <dbReference type="ARBA" id="ARBA00023326"/>
    </source>
</evidence>
<proteinExistence type="inferred from homology"/>
<dbReference type="Pfam" id="PF00331">
    <property type="entry name" value="Glyco_hydro_10"/>
    <property type="match status" value="1"/>
</dbReference>
<dbReference type="InterPro" id="IPR001919">
    <property type="entry name" value="CBD2"/>
</dbReference>
<dbReference type="PROSITE" id="PS00591">
    <property type="entry name" value="GH10_1"/>
    <property type="match status" value="1"/>
</dbReference>
<keyword evidence="6 10" id="KW-0119">Carbohydrate metabolism</keyword>
<dbReference type="AlphaFoldDB" id="A0A6L5G9V0"/>
<evidence type="ECO:0000256" key="5">
    <source>
        <dbReference type="ARBA" id="ARBA00022801"/>
    </source>
</evidence>
<dbReference type="InterPro" id="IPR044846">
    <property type="entry name" value="GH10"/>
</dbReference>
<evidence type="ECO:0000256" key="9">
    <source>
        <dbReference type="PROSITE-ProRule" id="PRU10061"/>
    </source>
</evidence>
<feature type="region of interest" description="Disordered" evidence="11">
    <location>
        <begin position="520"/>
        <end position="542"/>
    </location>
</feature>
<evidence type="ECO:0000256" key="7">
    <source>
        <dbReference type="ARBA" id="ARBA00023295"/>
    </source>
</evidence>
<protein>
    <recommendedName>
        <fullName evidence="10">Beta-xylanase</fullName>
        <ecNumber evidence="10">3.2.1.8</ecNumber>
    </recommendedName>
</protein>
<keyword evidence="12" id="KW-0472">Membrane</keyword>
<dbReference type="PROSITE" id="PS51173">
    <property type="entry name" value="CBM2"/>
    <property type="match status" value="1"/>
</dbReference>
<gene>
    <name evidence="15" type="ORF">GFD30_12825</name>
</gene>
<dbReference type="Gene3D" id="3.20.20.80">
    <property type="entry name" value="Glycosidases"/>
    <property type="match status" value="1"/>
</dbReference>
<evidence type="ECO:0000256" key="6">
    <source>
        <dbReference type="ARBA" id="ARBA00023277"/>
    </source>
</evidence>
<evidence type="ECO:0000259" key="14">
    <source>
        <dbReference type="PROSITE" id="PS51760"/>
    </source>
</evidence>
<feature type="domain" description="CBM2" evidence="13">
    <location>
        <begin position="539"/>
        <end position="643"/>
    </location>
</feature>
<sequence length="643" mass="68844">MCWKHVSRPSAISTILAQFWRAAMHTPSARCAAAAAAAAAASASASRGFGSEAERISAAAATSASHRTSQPMSASAPTICGGIGWWYTGFVCRGSIFAGYRLIVTMTSIIRVIVTIIPPRLSPPHPLRRHIAVLTNVNAFARLCSPRWERSAPGRAPYFAQPRSLTARHHLEEFHVLFHRQRRRVLIAGVVTVATAALGIGLSTQFAGAQTTLRGAADEIGKDIGVAVSYDQLMNNAQYRNIVATEFNSLTAENAMKWDATEPSDGNYTFTQADAIVDFAEDNGQTVHGHTFVWHQQTPQWVQNLSGTAMRAAMVDHINTVANRYEGRVDSWDVVNEVVSDSNGAMRDSFWLRAMGEGYITTAFQTARAADPNADLYINDYSIEADNAKSDRIYTIAQGLVSQGLLDGVGFQSHLILGQVPSTMEANLQRFVDLGLKVRITELDIRIGMPADSSELARQAQDYERVVSICAELADCTGVTVWGLRDGDSWVPGVFPGEGAPLLFNDDFSKKPAYNSVLNALGDGTTEPPTSDPVTTTSPPPPGDGCTATLSVQSPWNTGATYAATVKADRALTGWTVTWTWPGSERISNAWSIQGNLTGATVTGSNVGYNGTLAAGQSTTFGFNITKANGSTASVPTVTCTPA</sequence>
<dbReference type="InterPro" id="IPR031158">
    <property type="entry name" value="GH10_AS"/>
</dbReference>
<keyword evidence="8 10" id="KW-0624">Polysaccharide degradation</keyword>
<feature type="active site" description="Nucleophile" evidence="9">
    <location>
        <position position="442"/>
    </location>
</feature>
<dbReference type="Pfam" id="PF00553">
    <property type="entry name" value="CBM_2"/>
    <property type="match status" value="1"/>
</dbReference>
<comment type="caution">
    <text evidence="15">The sequence shown here is derived from an EMBL/GenBank/DDBJ whole genome shotgun (WGS) entry which is preliminary data.</text>
</comment>
<evidence type="ECO:0000256" key="3">
    <source>
        <dbReference type="ARBA" id="ARBA00022651"/>
    </source>
</evidence>
<keyword evidence="16" id="KW-1185">Reference proteome</keyword>
<feature type="compositionally biased region" description="Low complexity" evidence="11">
    <location>
        <begin position="525"/>
        <end position="537"/>
    </location>
</feature>
<evidence type="ECO:0000313" key="15">
    <source>
        <dbReference type="EMBL" id="MQM26447.1"/>
    </source>
</evidence>
<dbReference type="PRINTS" id="PR00134">
    <property type="entry name" value="GLHYDRLASE10"/>
</dbReference>
<evidence type="ECO:0000256" key="4">
    <source>
        <dbReference type="ARBA" id="ARBA00022729"/>
    </source>
</evidence>
<dbReference type="SUPFAM" id="SSF51445">
    <property type="entry name" value="(Trans)glycosidases"/>
    <property type="match status" value="1"/>
</dbReference>
<dbReference type="EC" id="3.2.1.8" evidence="10"/>
<organism evidence="15 16">
    <name type="scientific">Glycomyces albidus</name>
    <dbReference type="NCBI Taxonomy" id="2656774"/>
    <lineage>
        <taxon>Bacteria</taxon>
        <taxon>Bacillati</taxon>
        <taxon>Actinomycetota</taxon>
        <taxon>Actinomycetes</taxon>
        <taxon>Glycomycetales</taxon>
        <taxon>Glycomycetaceae</taxon>
        <taxon>Glycomyces</taxon>
    </lineage>
</organism>
<dbReference type="Proteomes" id="UP000477750">
    <property type="component" value="Unassembled WGS sequence"/>
</dbReference>
<evidence type="ECO:0000313" key="16">
    <source>
        <dbReference type="Proteomes" id="UP000477750"/>
    </source>
</evidence>